<keyword evidence="6" id="KW-1185">Reference proteome</keyword>
<evidence type="ECO:0000259" key="4">
    <source>
        <dbReference type="Pfam" id="PF10145"/>
    </source>
</evidence>
<dbReference type="PANTHER" id="PTHR37813">
    <property type="entry name" value="FELS-2 PROPHAGE PROTEIN"/>
    <property type="match status" value="1"/>
</dbReference>
<evidence type="ECO:0000313" key="5">
    <source>
        <dbReference type="EMBL" id="GEK74227.1"/>
    </source>
</evidence>
<feature type="transmembrane region" description="Helical" evidence="3">
    <location>
        <begin position="583"/>
        <end position="603"/>
    </location>
</feature>
<feature type="compositionally biased region" description="Basic and acidic residues" evidence="2">
    <location>
        <begin position="53"/>
        <end position="62"/>
    </location>
</feature>
<reference evidence="5 6" key="1">
    <citation type="submission" date="2019-07" db="EMBL/GenBank/DDBJ databases">
        <title>Whole genome shotgun sequence of Halomonas halophila NBRC 102604.</title>
        <authorList>
            <person name="Hosoyama A."/>
            <person name="Uohara A."/>
            <person name="Ohji S."/>
            <person name="Ichikawa N."/>
        </authorList>
    </citation>
    <scope>NUCLEOTIDE SEQUENCE [LARGE SCALE GENOMIC DNA]</scope>
    <source>
        <strain evidence="5 6">NBRC 102604</strain>
    </source>
</reference>
<evidence type="ECO:0000313" key="6">
    <source>
        <dbReference type="Proteomes" id="UP000321121"/>
    </source>
</evidence>
<keyword evidence="1" id="KW-1188">Viral release from host cell</keyword>
<protein>
    <recommendedName>
        <fullName evidence="4">Phage tail tape measure protein domain-containing protein</fullName>
    </recommendedName>
</protein>
<keyword evidence="3" id="KW-0812">Transmembrane</keyword>
<keyword evidence="3" id="KW-0472">Membrane</keyword>
<gene>
    <name evidence="5" type="ORF">HHA04nite_27710</name>
</gene>
<feature type="compositionally biased region" description="Polar residues" evidence="2">
    <location>
        <begin position="63"/>
        <end position="74"/>
    </location>
</feature>
<comment type="caution">
    <text evidence="5">The sequence shown here is derived from an EMBL/GenBank/DDBJ whole genome shotgun (WGS) entry which is preliminary data.</text>
</comment>
<dbReference type="Pfam" id="PF10145">
    <property type="entry name" value="PhageMin_Tail"/>
    <property type="match status" value="1"/>
</dbReference>
<dbReference type="Proteomes" id="UP000321121">
    <property type="component" value="Unassembled WGS sequence"/>
</dbReference>
<dbReference type="PANTHER" id="PTHR37813:SF1">
    <property type="entry name" value="FELS-2 PROPHAGE PROTEIN"/>
    <property type="match status" value="1"/>
</dbReference>
<dbReference type="EMBL" id="BJUS01000039">
    <property type="protein sequence ID" value="GEK74227.1"/>
    <property type="molecule type" value="Genomic_DNA"/>
</dbReference>
<sequence>MARDLKLQVVLDAVDRVTRPLKQITQGSGRTAEALKASRDQLKTLERAQRDLRGFRDLKRQSESSSRALEQQQQEIRELSRQMNSAEGDTKTLGRQRAQAIRQAQRLKEQYQQEQRQLDHLRRNMTRVEGVTGSHADQQRELTRRIREANGQLEAQQRQLRQTAQRQRQAADAAKRYHRDIGRAGRMAGAGAAGMATGGAALYGGARMLAPGVAYGEQMSAVQAVGRFTEDDPRFKALQAQSRELGSSTAFSATEVGAGQEFLLRAGMSAEAIRSSMGDVLDLAIANNTELGRTADIASNIAGTFKVDMEAEGAMGRVADILSGTASRANVDLEKLGETMKYLGGAEDLDLTMEQAASMAGLLGNIGIQGSQAGTTLRAMMNRLTTPAAKGASAIESIGLQVADAQGNMRAMPEILRDINAATEELGNVDRKAILQDIFGAEAGSGMAELVNTMSEGGLDELIQSLGENDGENARMARTMADNISGDLKSLNSAWEEVGITITDTNEGPLRELIQNITTITRGVGNWMKENPRLTGTLATAAAGLATLVAVGGSFIAVLGSVLGPIALVRYALTLLSLNPVSLTIMGIVAAVAALAAGATLIYRNWDGISAWFGARWQDIKDAFSGGIGEVARLLLDWSPIGLIWRGVTAGLDALGVEIPEKFGSLGSAMIDGMIDGLTGKIGELRERITGIAGNVRDWFADKLDINSPSRVFAQLGGYTVDGLNAGLDAQRDEPARRVGEIARRVRQAGAGMAIGAASLPAIADVPIDHRPPLQAAGGGGNVTITTGDIHVHAAPGMDEQALARLVQAQVRQALADASRDAAARRRSSFYDID</sequence>
<dbReference type="RefSeq" id="WP_146909887.1">
    <property type="nucleotide sequence ID" value="NZ_BJUS01000039.1"/>
</dbReference>
<evidence type="ECO:0000256" key="2">
    <source>
        <dbReference type="SAM" id="MobiDB-lite"/>
    </source>
</evidence>
<name>A0ABQ0U6T1_9GAMM</name>
<feature type="transmembrane region" description="Helical" evidence="3">
    <location>
        <begin position="538"/>
        <end position="563"/>
    </location>
</feature>
<evidence type="ECO:0000256" key="1">
    <source>
        <dbReference type="ARBA" id="ARBA00022612"/>
    </source>
</evidence>
<feature type="domain" description="Phage tail tape measure protein" evidence="4">
    <location>
        <begin position="240"/>
        <end position="440"/>
    </location>
</feature>
<dbReference type="InterPro" id="IPR010090">
    <property type="entry name" value="Phage_tape_meas"/>
</dbReference>
<dbReference type="NCBIfam" id="TIGR01760">
    <property type="entry name" value="tape_meas_TP901"/>
    <property type="match status" value="1"/>
</dbReference>
<evidence type="ECO:0000256" key="3">
    <source>
        <dbReference type="SAM" id="Phobius"/>
    </source>
</evidence>
<keyword evidence="3" id="KW-1133">Transmembrane helix</keyword>
<organism evidence="5 6">
    <name type="scientific">Halomonas halophila</name>
    <dbReference type="NCBI Taxonomy" id="29573"/>
    <lineage>
        <taxon>Bacteria</taxon>
        <taxon>Pseudomonadati</taxon>
        <taxon>Pseudomonadota</taxon>
        <taxon>Gammaproteobacteria</taxon>
        <taxon>Oceanospirillales</taxon>
        <taxon>Halomonadaceae</taxon>
        <taxon>Halomonas</taxon>
    </lineage>
</organism>
<proteinExistence type="predicted"/>
<accession>A0ABQ0U6T1</accession>
<feature type="region of interest" description="Disordered" evidence="2">
    <location>
        <begin position="53"/>
        <end position="94"/>
    </location>
</feature>